<feature type="active site" evidence="6">
    <location>
        <position position="420"/>
    </location>
</feature>
<feature type="transmembrane region" description="Helical" evidence="9">
    <location>
        <begin position="294"/>
        <end position="312"/>
    </location>
</feature>
<feature type="domain" description="Peptidase M48" evidence="10">
    <location>
        <begin position="352"/>
        <end position="553"/>
    </location>
</feature>
<keyword evidence="4 7" id="KW-0862">Zinc</keyword>
<keyword evidence="3 12" id="KW-0378">Hydrolase</keyword>
<evidence type="ECO:0000313" key="12">
    <source>
        <dbReference type="EMBL" id="MBB5779609.1"/>
    </source>
</evidence>
<dbReference type="EC" id="3.4.24.84" evidence="12"/>
<dbReference type="Proteomes" id="UP000579153">
    <property type="component" value="Unassembled WGS sequence"/>
</dbReference>
<evidence type="ECO:0000256" key="7">
    <source>
        <dbReference type="PIRSR" id="PIRSR627057-2"/>
    </source>
</evidence>
<feature type="transmembrane region" description="Helical" evidence="9">
    <location>
        <begin position="429"/>
        <end position="451"/>
    </location>
</feature>
<protein>
    <submittedName>
        <fullName evidence="12">STE24 endopeptidase</fullName>
        <ecNumber evidence="12">3.4.24.84</ecNumber>
    </submittedName>
</protein>
<sequence>MSERRNVDDASQEASKEGEEAGGTAQGPAAGSAAGPAAGPAEGPAEGPVAGMAVDMAVGMAAGPGAEPPGVGATQPEGARPERARPERAQEPVPVQEAASVGVAGTVRGESGGPVVSGGAVFVEGESGGGRRGHGEGVSVNGGGPPESDGERRLRRQAAVAAVLLGLVIAAVAAFSTPWHLLTSGPPDPARDFTAAQIARSEAFDAASILPGYLSLALTLIIAGLLVATPLGVKLVAWLKGPWWLRVVLGVVVITLFTQLIKLPVSIWGETLLRGYGLSIQTWGSWASDRLKNIGVDAFMLSLMLLVLVALARRFRRWWIPAAVGAFALTVLASFVYPVVFEPLFNDFTTMQQGQLRTELLDMAERDGVPVEDVLVADASRRTTALNAYVSGFGATRRIVVYDTLLRAPKAEVELVVAHELGHAKTDDVLYGTFIGALGAALGAILLFWVFELVRRRTGVKGLGDPRAVGAVIGLMTFGSLLMSPAENLISRHIEARADLHALDLTRDPATFIAMQKRLAVTNISDLSPDAVEYVLYASHPSSPERIAMARAWAKLNGVPVQ</sequence>
<feature type="domain" description="CAAX prenyl protease 1 N-terminal" evidence="11">
    <location>
        <begin position="234"/>
        <end position="346"/>
    </location>
</feature>
<organism evidence="12 13">
    <name type="scientific">Nonomuraea jabiensis</name>
    <dbReference type="NCBI Taxonomy" id="882448"/>
    <lineage>
        <taxon>Bacteria</taxon>
        <taxon>Bacillati</taxon>
        <taxon>Actinomycetota</taxon>
        <taxon>Actinomycetes</taxon>
        <taxon>Streptosporangiales</taxon>
        <taxon>Streptosporangiaceae</taxon>
        <taxon>Nonomuraea</taxon>
    </lineage>
</organism>
<feature type="binding site" evidence="7">
    <location>
        <position position="419"/>
    </location>
    <ligand>
        <name>Zn(2+)</name>
        <dbReference type="ChEBI" id="CHEBI:29105"/>
        <note>catalytic</note>
    </ligand>
</feature>
<dbReference type="GO" id="GO:0046872">
    <property type="term" value="F:metal ion binding"/>
    <property type="evidence" value="ECO:0007669"/>
    <property type="project" value="UniProtKB-KW"/>
</dbReference>
<feature type="region of interest" description="Disordered" evidence="8">
    <location>
        <begin position="126"/>
        <end position="152"/>
    </location>
</feature>
<dbReference type="Pfam" id="PF16491">
    <property type="entry name" value="Peptidase_M48_N"/>
    <property type="match status" value="1"/>
</dbReference>
<dbReference type="Gene3D" id="3.30.2010.10">
    <property type="entry name" value="Metalloproteases ('zincins'), catalytic domain"/>
    <property type="match status" value="1"/>
</dbReference>
<feature type="transmembrane region" description="Helical" evidence="9">
    <location>
        <begin position="158"/>
        <end position="179"/>
    </location>
</feature>
<dbReference type="AlphaFoldDB" id="A0A7W9LDB7"/>
<evidence type="ECO:0000256" key="2">
    <source>
        <dbReference type="ARBA" id="ARBA00022723"/>
    </source>
</evidence>
<evidence type="ECO:0000256" key="5">
    <source>
        <dbReference type="ARBA" id="ARBA00023049"/>
    </source>
</evidence>
<evidence type="ECO:0000256" key="9">
    <source>
        <dbReference type="SAM" id="Phobius"/>
    </source>
</evidence>
<feature type="binding site" evidence="7">
    <location>
        <position position="423"/>
    </location>
    <ligand>
        <name>Zn(2+)</name>
        <dbReference type="ChEBI" id="CHEBI:29105"/>
        <note>catalytic</note>
    </ligand>
</feature>
<feature type="compositionally biased region" description="Basic and acidic residues" evidence="8">
    <location>
        <begin position="1"/>
        <end position="19"/>
    </location>
</feature>
<feature type="compositionally biased region" description="Low complexity" evidence="8">
    <location>
        <begin position="22"/>
        <end position="78"/>
    </location>
</feature>
<evidence type="ECO:0000256" key="6">
    <source>
        <dbReference type="PIRSR" id="PIRSR627057-1"/>
    </source>
</evidence>
<keyword evidence="9" id="KW-0812">Transmembrane</keyword>
<dbReference type="RefSeq" id="WP_281398281.1">
    <property type="nucleotide sequence ID" value="NZ_JACHMB010000001.1"/>
</dbReference>
<comment type="caution">
    <text evidence="12">The sequence shown here is derived from an EMBL/GenBank/DDBJ whole genome shotgun (WGS) entry which is preliminary data.</text>
</comment>
<evidence type="ECO:0000259" key="11">
    <source>
        <dbReference type="Pfam" id="PF16491"/>
    </source>
</evidence>
<evidence type="ECO:0000256" key="1">
    <source>
        <dbReference type="ARBA" id="ARBA00022670"/>
    </source>
</evidence>
<feature type="region of interest" description="Disordered" evidence="8">
    <location>
        <begin position="1"/>
        <end position="101"/>
    </location>
</feature>
<name>A0A7W9LDB7_9ACTN</name>
<keyword evidence="9" id="KW-1133">Transmembrane helix</keyword>
<keyword evidence="9" id="KW-0472">Membrane</keyword>
<reference evidence="12 13" key="1">
    <citation type="submission" date="2020-08" db="EMBL/GenBank/DDBJ databases">
        <title>Sequencing the genomes of 1000 actinobacteria strains.</title>
        <authorList>
            <person name="Klenk H.-P."/>
        </authorList>
    </citation>
    <scope>NUCLEOTIDE SEQUENCE [LARGE SCALE GENOMIC DNA]</scope>
    <source>
        <strain evidence="12 13">DSM 45507</strain>
    </source>
</reference>
<dbReference type="InterPro" id="IPR032456">
    <property type="entry name" value="Peptidase_M48_N"/>
</dbReference>
<dbReference type="PANTHER" id="PTHR10120">
    <property type="entry name" value="CAAX PRENYL PROTEASE 1"/>
    <property type="match status" value="1"/>
</dbReference>
<feature type="transmembrane region" description="Helical" evidence="9">
    <location>
        <begin position="210"/>
        <end position="231"/>
    </location>
</feature>
<dbReference type="Pfam" id="PF01435">
    <property type="entry name" value="Peptidase_M48"/>
    <property type="match status" value="1"/>
</dbReference>
<dbReference type="GO" id="GO:0004222">
    <property type="term" value="F:metalloendopeptidase activity"/>
    <property type="evidence" value="ECO:0007669"/>
    <property type="project" value="InterPro"/>
</dbReference>
<evidence type="ECO:0000256" key="4">
    <source>
        <dbReference type="ARBA" id="ARBA00022833"/>
    </source>
</evidence>
<keyword evidence="13" id="KW-1185">Reference proteome</keyword>
<evidence type="ECO:0000256" key="3">
    <source>
        <dbReference type="ARBA" id="ARBA00022801"/>
    </source>
</evidence>
<dbReference type="EMBL" id="JACHMB010000001">
    <property type="protein sequence ID" value="MBB5779609.1"/>
    <property type="molecule type" value="Genomic_DNA"/>
</dbReference>
<dbReference type="GO" id="GO:0071586">
    <property type="term" value="P:CAAX-box protein processing"/>
    <property type="evidence" value="ECO:0007669"/>
    <property type="project" value="InterPro"/>
</dbReference>
<dbReference type="InterPro" id="IPR001915">
    <property type="entry name" value="Peptidase_M48"/>
</dbReference>
<proteinExistence type="predicted"/>
<feature type="compositionally biased region" description="Basic and acidic residues" evidence="8">
    <location>
        <begin position="79"/>
        <end position="90"/>
    </location>
</feature>
<comment type="cofactor">
    <cofactor evidence="7">
        <name>Zn(2+)</name>
        <dbReference type="ChEBI" id="CHEBI:29105"/>
    </cofactor>
    <text evidence="7">Binds 1 zinc ion per subunit.</text>
</comment>
<keyword evidence="5" id="KW-0482">Metalloprotease</keyword>
<feature type="binding site" evidence="7">
    <location>
        <position position="495"/>
    </location>
    <ligand>
        <name>Zn(2+)</name>
        <dbReference type="ChEBI" id="CHEBI:29105"/>
        <note>catalytic</note>
    </ligand>
</feature>
<keyword evidence="2 7" id="KW-0479">Metal-binding</keyword>
<gene>
    <name evidence="12" type="ORF">HD596_006365</name>
</gene>
<dbReference type="InterPro" id="IPR027057">
    <property type="entry name" value="CAXX_Prtase_1"/>
</dbReference>
<feature type="transmembrane region" description="Helical" evidence="9">
    <location>
        <begin position="243"/>
        <end position="261"/>
    </location>
</feature>
<dbReference type="CDD" id="cd07343">
    <property type="entry name" value="M48A_Zmpste24p_like"/>
    <property type="match status" value="1"/>
</dbReference>
<evidence type="ECO:0000256" key="8">
    <source>
        <dbReference type="SAM" id="MobiDB-lite"/>
    </source>
</evidence>
<feature type="transmembrane region" description="Helical" evidence="9">
    <location>
        <begin position="319"/>
        <end position="341"/>
    </location>
</feature>
<accession>A0A7W9LDB7</accession>
<feature type="active site" description="Proton donor" evidence="6">
    <location>
        <position position="499"/>
    </location>
</feature>
<evidence type="ECO:0000259" key="10">
    <source>
        <dbReference type="Pfam" id="PF01435"/>
    </source>
</evidence>
<evidence type="ECO:0000313" key="13">
    <source>
        <dbReference type="Proteomes" id="UP000579153"/>
    </source>
</evidence>
<keyword evidence="1" id="KW-0645">Protease</keyword>